<evidence type="ECO:0000313" key="6">
    <source>
        <dbReference type="EMBL" id="CAD9347428.1"/>
    </source>
</evidence>
<dbReference type="PANTHER" id="PTHR21346:SF0">
    <property type="entry name" value="RE45833P"/>
    <property type="match status" value="1"/>
</dbReference>
<evidence type="ECO:0008006" key="7">
    <source>
        <dbReference type="Google" id="ProtNLM"/>
    </source>
</evidence>
<evidence type="ECO:0000256" key="5">
    <source>
        <dbReference type="ARBA" id="ARBA00023136"/>
    </source>
</evidence>
<accession>A0A6U3TTG7</accession>
<dbReference type="EMBL" id="HBGN01030890">
    <property type="protein sequence ID" value="CAD9347428.1"/>
    <property type="molecule type" value="Transcribed_RNA"/>
</dbReference>
<gene>
    <name evidence="6" type="ORF">DBRI1063_LOCUS19882</name>
</gene>
<comment type="similarity">
    <text evidence="2">Belongs to the FUN14 family.</text>
</comment>
<keyword evidence="3" id="KW-0812">Transmembrane</keyword>
<dbReference type="InterPro" id="IPR007014">
    <property type="entry name" value="FUN14"/>
</dbReference>
<evidence type="ECO:0000256" key="3">
    <source>
        <dbReference type="ARBA" id="ARBA00022692"/>
    </source>
</evidence>
<name>A0A6U3TTG7_9STRA</name>
<keyword evidence="4" id="KW-1133">Transmembrane helix</keyword>
<evidence type="ECO:0000256" key="2">
    <source>
        <dbReference type="ARBA" id="ARBA00009160"/>
    </source>
</evidence>
<dbReference type="PANTHER" id="PTHR21346">
    <property type="entry name" value="FUN14 DOMAIN CONTAINING"/>
    <property type="match status" value="1"/>
</dbReference>
<evidence type="ECO:0000256" key="4">
    <source>
        <dbReference type="ARBA" id="ARBA00022989"/>
    </source>
</evidence>
<dbReference type="GO" id="GO:0005741">
    <property type="term" value="C:mitochondrial outer membrane"/>
    <property type="evidence" value="ECO:0007669"/>
    <property type="project" value="TreeGrafter"/>
</dbReference>
<dbReference type="GO" id="GO:0000422">
    <property type="term" value="P:autophagy of mitochondrion"/>
    <property type="evidence" value="ECO:0007669"/>
    <property type="project" value="TreeGrafter"/>
</dbReference>
<dbReference type="PROSITE" id="PS00018">
    <property type="entry name" value="EF_HAND_1"/>
    <property type="match status" value="1"/>
</dbReference>
<comment type="subcellular location">
    <subcellularLocation>
        <location evidence="1">Membrane</location>
    </subcellularLocation>
</comment>
<protein>
    <recommendedName>
        <fullName evidence="7">EF-hand domain-containing protein</fullName>
    </recommendedName>
</protein>
<dbReference type="Pfam" id="PF04930">
    <property type="entry name" value="FUN14"/>
    <property type="match status" value="1"/>
</dbReference>
<sequence>MTAFSSLLGHTVIAPTMRTACVGSSTRSMMAMRNFKPPNSPSFYSPSSISNAYRNMNSTCTHALRHYVTSSTTNASSYKKGCGKILQQAASSFIFGNLVMQGTTAAAAITFCDNGGGGEGDDEDILEKIKNVVLDGLDKAGMENIEGQVNELAVTMGSKIQDAVDTGMPTQLSYGFVCGFCSGYAMRKVGQVGAVVFGMGFCALQTLSYCGYVQVDHSRMKKDFENLLDLNDDGKIDKEDIDILSEKVMKVLSYNVPGGSGFAAGFVGGIRSGR</sequence>
<dbReference type="AlphaFoldDB" id="A0A6U3TTG7"/>
<reference evidence="6" key="1">
    <citation type="submission" date="2021-01" db="EMBL/GenBank/DDBJ databases">
        <authorList>
            <person name="Corre E."/>
            <person name="Pelletier E."/>
            <person name="Niang G."/>
            <person name="Scheremetjew M."/>
            <person name="Finn R."/>
            <person name="Kale V."/>
            <person name="Holt S."/>
            <person name="Cochrane G."/>
            <person name="Meng A."/>
            <person name="Brown T."/>
            <person name="Cohen L."/>
        </authorList>
    </citation>
    <scope>NUCLEOTIDE SEQUENCE</scope>
    <source>
        <strain evidence="6">Pop2</strain>
    </source>
</reference>
<proteinExistence type="inferred from homology"/>
<organism evidence="6">
    <name type="scientific">Ditylum brightwellii</name>
    <dbReference type="NCBI Taxonomy" id="49249"/>
    <lineage>
        <taxon>Eukaryota</taxon>
        <taxon>Sar</taxon>
        <taxon>Stramenopiles</taxon>
        <taxon>Ochrophyta</taxon>
        <taxon>Bacillariophyta</taxon>
        <taxon>Mediophyceae</taxon>
        <taxon>Lithodesmiophycidae</taxon>
        <taxon>Lithodesmiales</taxon>
        <taxon>Lithodesmiaceae</taxon>
        <taxon>Ditylum</taxon>
    </lineage>
</organism>
<keyword evidence="5" id="KW-0472">Membrane</keyword>
<evidence type="ECO:0000256" key="1">
    <source>
        <dbReference type="ARBA" id="ARBA00004370"/>
    </source>
</evidence>
<dbReference type="InterPro" id="IPR018247">
    <property type="entry name" value="EF_Hand_1_Ca_BS"/>
</dbReference>